<dbReference type="GO" id="GO:0016853">
    <property type="term" value="F:isomerase activity"/>
    <property type="evidence" value="ECO:0007669"/>
    <property type="project" value="UniProtKB-KW"/>
</dbReference>
<evidence type="ECO:0000313" key="4">
    <source>
        <dbReference type="EMBL" id="KAF7773951.1"/>
    </source>
</evidence>
<comment type="caution">
    <text evidence="4">The sequence shown here is derived from an EMBL/GenBank/DDBJ whole genome shotgun (WGS) entry which is preliminary data.</text>
</comment>
<dbReference type="PIRSF" id="PIRSF016184">
    <property type="entry name" value="PhzC_PhzF"/>
    <property type="match status" value="1"/>
</dbReference>
<dbReference type="Pfam" id="PF02567">
    <property type="entry name" value="PhzC-PhzF"/>
    <property type="match status" value="1"/>
</dbReference>
<feature type="active site" evidence="3">
    <location>
        <position position="52"/>
    </location>
</feature>
<dbReference type="PANTHER" id="PTHR13774:SF39">
    <property type="entry name" value="BIOSYNTHESIS PROTEIN, PUTATIVE-RELATED"/>
    <property type="match status" value="1"/>
</dbReference>
<dbReference type="RefSeq" id="WP_010362645.1">
    <property type="nucleotide sequence ID" value="NZ_AHBZ03000014.1"/>
</dbReference>
<dbReference type="GO" id="GO:0005737">
    <property type="term" value="C:cytoplasm"/>
    <property type="evidence" value="ECO:0007669"/>
    <property type="project" value="TreeGrafter"/>
</dbReference>
<keyword evidence="2 4" id="KW-0413">Isomerase</keyword>
<evidence type="ECO:0000313" key="5">
    <source>
        <dbReference type="Proteomes" id="UP000016487"/>
    </source>
</evidence>
<dbReference type="PANTHER" id="PTHR13774">
    <property type="entry name" value="PHENAZINE BIOSYNTHESIS PROTEIN"/>
    <property type="match status" value="1"/>
</dbReference>
<evidence type="ECO:0000256" key="2">
    <source>
        <dbReference type="ARBA" id="ARBA00023235"/>
    </source>
</evidence>
<dbReference type="EMBL" id="AHBZ03000014">
    <property type="protein sequence ID" value="KAF7773951.1"/>
    <property type="molecule type" value="Genomic_DNA"/>
</dbReference>
<protein>
    <submittedName>
        <fullName evidence="4">Trans-2,3-dihydro-3-hydroxyanthranilate isomerase</fullName>
    </submittedName>
</protein>
<dbReference type="Proteomes" id="UP000016487">
    <property type="component" value="Unassembled WGS sequence"/>
</dbReference>
<accession>A0AAD4FSW6</accession>
<comment type="similarity">
    <text evidence="1">Belongs to the PhzF family.</text>
</comment>
<evidence type="ECO:0000256" key="3">
    <source>
        <dbReference type="PIRSR" id="PIRSR016184-1"/>
    </source>
</evidence>
<dbReference type="NCBIfam" id="TIGR00654">
    <property type="entry name" value="PhzF_family"/>
    <property type="match status" value="1"/>
</dbReference>
<dbReference type="InterPro" id="IPR003719">
    <property type="entry name" value="Phenazine_PhzF-like"/>
</dbReference>
<sequence length="292" mass="31246">MDGKLLKSTTVELVNAFTAEGRGGNPAGVVLNAEQLSYEQKLTIAQTVGYSETAFVCADDIADYAVSFFTTVGEVDFCGHATLATFSTMFQKGLLKPGTYTQRTKAGILPVVIESTGRVVMEQQLPQKASSFSYQEVASCLGIESKVLESTKLPIEVISTGLPDMIIPVPNGYLDILVPDHEKITQLCKTHDIIGFHVFELCDSNSPLTASCRNFAPLFGIPEESATGSACGALACYLQEHLTGGCEYTFEQGRAMNCRSLITASVCVEEQSVTKVRVGGFSTGNGFMSVSV</sequence>
<reference evidence="4" key="2">
    <citation type="submission" date="2015-03" db="EMBL/GenBank/DDBJ databases">
        <title>Genome sequence of Pseudoalteromonas citrea.</title>
        <authorList>
            <person name="Xie B.-B."/>
            <person name="Rong J.-C."/>
            <person name="Qin Q.-L."/>
            <person name="Zhang Y.-Z."/>
        </authorList>
    </citation>
    <scope>NUCLEOTIDE SEQUENCE</scope>
    <source>
        <strain evidence="4">DSM 8771</strain>
    </source>
</reference>
<evidence type="ECO:0000256" key="1">
    <source>
        <dbReference type="ARBA" id="ARBA00008270"/>
    </source>
</evidence>
<dbReference type="Gene3D" id="3.10.310.10">
    <property type="entry name" value="Diaminopimelate Epimerase, Chain A, domain 1"/>
    <property type="match status" value="2"/>
</dbReference>
<proteinExistence type="inferred from homology"/>
<organism evidence="4 5">
    <name type="scientific">Pseudoalteromonas citrea</name>
    <dbReference type="NCBI Taxonomy" id="43655"/>
    <lineage>
        <taxon>Bacteria</taxon>
        <taxon>Pseudomonadati</taxon>
        <taxon>Pseudomonadota</taxon>
        <taxon>Gammaproteobacteria</taxon>
        <taxon>Alteromonadales</taxon>
        <taxon>Pseudoalteromonadaceae</taxon>
        <taxon>Pseudoalteromonas</taxon>
    </lineage>
</organism>
<gene>
    <name evidence="4" type="primary">phzF</name>
    <name evidence="4" type="ORF">PCIT_a0305</name>
</gene>
<dbReference type="AlphaFoldDB" id="A0AAD4FSW6"/>
<reference evidence="4" key="1">
    <citation type="journal article" date="2012" name="J. Bacteriol.">
        <title>Genome sequences of type strains of seven species of the marine bacterium Pseudoalteromonas.</title>
        <authorList>
            <person name="Xie B.B."/>
            <person name="Shu Y.L."/>
            <person name="Qin Q.L."/>
            <person name="Rong J.C."/>
            <person name="Zhang X.Y."/>
            <person name="Chen X.L."/>
            <person name="Shi M."/>
            <person name="He H.L."/>
            <person name="Zhou B.C."/>
            <person name="Zhang Y.Z."/>
        </authorList>
    </citation>
    <scope>NUCLEOTIDE SEQUENCE</scope>
    <source>
        <strain evidence="4">DSM 8771</strain>
    </source>
</reference>
<dbReference type="SUPFAM" id="SSF54506">
    <property type="entry name" value="Diaminopimelate epimerase-like"/>
    <property type="match status" value="1"/>
</dbReference>
<name>A0AAD4FSW6_9GAMM</name>